<dbReference type="RefSeq" id="WP_129519781.1">
    <property type="nucleotide sequence ID" value="NZ_SDPN01000006.1"/>
</dbReference>
<feature type="domain" description="Glycosyltransferase 2-like" evidence="2">
    <location>
        <begin position="10"/>
        <end position="146"/>
    </location>
</feature>
<accession>A0A4Q2L435</accession>
<dbReference type="AlphaFoldDB" id="A0A4Q2L435"/>
<evidence type="ECO:0000259" key="2">
    <source>
        <dbReference type="Pfam" id="PF00535"/>
    </source>
</evidence>
<evidence type="ECO:0000259" key="3">
    <source>
        <dbReference type="Pfam" id="PF04230"/>
    </source>
</evidence>
<keyword evidence="5" id="KW-1185">Reference proteome</keyword>
<evidence type="ECO:0000313" key="5">
    <source>
        <dbReference type="Proteomes" id="UP000293865"/>
    </source>
</evidence>
<gene>
    <name evidence="4" type="ORF">ESP51_04915</name>
</gene>
<comment type="caution">
    <text evidence="4">The sequence shown here is derived from an EMBL/GenBank/DDBJ whole genome shotgun (WGS) entry which is preliminary data.</text>
</comment>
<reference evidence="4 5" key="1">
    <citation type="submission" date="2019-01" db="EMBL/GenBank/DDBJ databases">
        <title>Agromyces.</title>
        <authorList>
            <person name="Li J."/>
        </authorList>
    </citation>
    <scope>NUCLEOTIDE SEQUENCE [LARGE SCALE GENOMIC DNA]</scope>
    <source>
        <strain evidence="4 5">DSM 15934</strain>
    </source>
</reference>
<name>A0A4Q2L435_9MICO</name>
<dbReference type="OrthoDB" id="9771846at2"/>
<feature type="domain" description="Polysaccharide pyruvyl transferase" evidence="3">
    <location>
        <begin position="377"/>
        <end position="617"/>
    </location>
</feature>
<dbReference type="PANTHER" id="PTHR36836:SF1">
    <property type="entry name" value="COLANIC ACID BIOSYNTHESIS PROTEIN WCAK"/>
    <property type="match status" value="1"/>
</dbReference>
<feature type="region of interest" description="Disordered" evidence="1">
    <location>
        <begin position="294"/>
        <end position="321"/>
    </location>
</feature>
<dbReference type="Pfam" id="PF04230">
    <property type="entry name" value="PS_pyruv_trans"/>
    <property type="match status" value="1"/>
</dbReference>
<evidence type="ECO:0000256" key="1">
    <source>
        <dbReference type="SAM" id="MobiDB-lite"/>
    </source>
</evidence>
<organism evidence="4 5">
    <name type="scientific">Agromyces albus</name>
    <dbReference type="NCBI Taxonomy" id="205332"/>
    <lineage>
        <taxon>Bacteria</taxon>
        <taxon>Bacillati</taxon>
        <taxon>Actinomycetota</taxon>
        <taxon>Actinomycetes</taxon>
        <taxon>Micrococcales</taxon>
        <taxon>Microbacteriaceae</taxon>
        <taxon>Agromyces</taxon>
    </lineage>
</organism>
<sequence length="706" mass="76697">MTSKASIDFIIVAFRNSLSDIEQLAESLVSSANRNNHASRVIVVANDDDAYTATGQRLVIQGHGNIGFAAGVKLGVAASDADFVVVVNPDCLADEAALARFFNYLRPGCGVVVPRLLAEDGSFDYLPYENWTYSIGRKIAELRCRRELSKYRGGTLPSFAKIPGAFIGLERGVALDLDAPFDTAFFLYAEDRDLTDRVRARRLPITFAADVEITHIGGLSGTSVSRLVETAKTDGALRVALRRFGRLGAALFALDTLMVDTVKTVLRRATDGEAHRSAMRRWANSRFADPGALTEQELQRQMSTPRVTDSRSSSDGPPSPNRVLVLWADNSAANLGLRVLAQGNAELVREAAQGVEVDFQDFGPGDSRVSFGTRSILRDIGRRNGPIKTKLRQYDLILDSGAGDSFADIYGLKRLSFIAYAHWMARRLRIPLALGPQTIGPFNTVIGRAIARRSLRQAELVTSRDMASAEYARTVLKRSVDAVGTDVVFMLPTREEPMGTRDVIVNVSGLLWFGDDHVDSTYYQAQVRQLIEGLLDAGRRVSLLAHVVNSPSGNDDIDAIDAVSRSLDRPGIELLIPTDLDEARAYIASGRVLVGARMHACLNALSQGVPAIPWAYSRKFAPLLSAVRWTHVFDLREKDDVATSTIEMILDPVQSAVLAAEALDVAASARDSMAACVDVFASWFTVQRADGSSARRAAVDAPIAAA</sequence>
<protein>
    <submittedName>
        <fullName evidence="4">Uncharacterized protein</fullName>
    </submittedName>
</protein>
<dbReference type="Proteomes" id="UP000293865">
    <property type="component" value="Unassembled WGS sequence"/>
</dbReference>
<dbReference type="EMBL" id="SDPN01000006">
    <property type="protein sequence ID" value="RXZ72227.1"/>
    <property type="molecule type" value="Genomic_DNA"/>
</dbReference>
<dbReference type="PANTHER" id="PTHR36836">
    <property type="entry name" value="COLANIC ACID BIOSYNTHESIS PROTEIN WCAK"/>
    <property type="match status" value="1"/>
</dbReference>
<dbReference type="InterPro" id="IPR029044">
    <property type="entry name" value="Nucleotide-diphossugar_trans"/>
</dbReference>
<dbReference type="Pfam" id="PF00535">
    <property type="entry name" value="Glycos_transf_2"/>
    <property type="match status" value="1"/>
</dbReference>
<dbReference type="InterPro" id="IPR007345">
    <property type="entry name" value="Polysacch_pyruvyl_Trfase"/>
</dbReference>
<dbReference type="Gene3D" id="3.90.550.10">
    <property type="entry name" value="Spore Coat Polysaccharide Biosynthesis Protein SpsA, Chain A"/>
    <property type="match status" value="1"/>
</dbReference>
<evidence type="ECO:0000313" key="4">
    <source>
        <dbReference type="EMBL" id="RXZ72227.1"/>
    </source>
</evidence>
<proteinExistence type="predicted"/>
<dbReference type="InterPro" id="IPR001173">
    <property type="entry name" value="Glyco_trans_2-like"/>
</dbReference>
<dbReference type="SUPFAM" id="SSF53448">
    <property type="entry name" value="Nucleotide-diphospho-sugar transferases"/>
    <property type="match status" value="1"/>
</dbReference>